<reference evidence="2" key="2">
    <citation type="journal article" date="2021" name="PeerJ">
        <title>Extensive microbial diversity within the chicken gut microbiome revealed by metagenomics and culture.</title>
        <authorList>
            <person name="Gilroy R."/>
            <person name="Ravi A."/>
            <person name="Getino M."/>
            <person name="Pursley I."/>
            <person name="Horton D.L."/>
            <person name="Alikhan N.F."/>
            <person name="Baker D."/>
            <person name="Gharbi K."/>
            <person name="Hall N."/>
            <person name="Watson M."/>
            <person name="Adriaenssens E.M."/>
            <person name="Foster-Nyarko E."/>
            <person name="Jarju S."/>
            <person name="Secka A."/>
            <person name="Antonio M."/>
            <person name="Oren A."/>
            <person name="Chaudhuri R.R."/>
            <person name="La Ragione R."/>
            <person name="Hildebrand F."/>
            <person name="Pallen M.J."/>
        </authorList>
    </citation>
    <scope>NUCLEOTIDE SEQUENCE</scope>
    <source>
        <strain evidence="2">G3-8215</strain>
    </source>
</reference>
<evidence type="ECO:0000313" key="2">
    <source>
        <dbReference type="EMBL" id="MBO8484016.1"/>
    </source>
</evidence>
<evidence type="ECO:0000313" key="3">
    <source>
        <dbReference type="Proteomes" id="UP000725002"/>
    </source>
</evidence>
<feature type="transmembrane region" description="Helical" evidence="1">
    <location>
        <begin position="51"/>
        <end position="73"/>
    </location>
</feature>
<name>A0A940IIN2_9BACT</name>
<reference evidence="2" key="1">
    <citation type="submission" date="2020-10" db="EMBL/GenBank/DDBJ databases">
        <authorList>
            <person name="Gilroy R."/>
        </authorList>
    </citation>
    <scope>NUCLEOTIDE SEQUENCE</scope>
    <source>
        <strain evidence="2">G3-8215</strain>
    </source>
</reference>
<sequence>MDILESEKRLKSMPFNVPDGYFEGMKRQVMDNIGSMAPDRLPSGRKPIRYIILQTATAAAMLAAAVTGSISFISSHIDRKKQMLDDTFFYTELMPNDTDVLYDADSYGYVADSDISDEDIIDYLIYSGIPVEQLNESDYE</sequence>
<accession>A0A940IIN2</accession>
<keyword evidence="1" id="KW-0472">Membrane</keyword>
<dbReference type="EMBL" id="JADILV010000052">
    <property type="protein sequence ID" value="MBO8484016.1"/>
    <property type="molecule type" value="Genomic_DNA"/>
</dbReference>
<comment type="caution">
    <text evidence="2">The sequence shown here is derived from an EMBL/GenBank/DDBJ whole genome shotgun (WGS) entry which is preliminary data.</text>
</comment>
<gene>
    <name evidence="2" type="ORF">IAB75_07890</name>
</gene>
<organism evidence="2 3">
    <name type="scientific">Candidatus Cryptobacteroides avicola</name>
    <dbReference type="NCBI Taxonomy" id="2840757"/>
    <lineage>
        <taxon>Bacteria</taxon>
        <taxon>Pseudomonadati</taxon>
        <taxon>Bacteroidota</taxon>
        <taxon>Bacteroidia</taxon>
        <taxon>Bacteroidales</taxon>
        <taxon>Candidatus Cryptobacteroides</taxon>
    </lineage>
</organism>
<keyword evidence="1" id="KW-0812">Transmembrane</keyword>
<dbReference type="Proteomes" id="UP000725002">
    <property type="component" value="Unassembled WGS sequence"/>
</dbReference>
<evidence type="ECO:0000256" key="1">
    <source>
        <dbReference type="SAM" id="Phobius"/>
    </source>
</evidence>
<protein>
    <submittedName>
        <fullName evidence="2">Uncharacterized protein</fullName>
    </submittedName>
</protein>
<dbReference type="AlphaFoldDB" id="A0A940IIN2"/>
<keyword evidence="1" id="KW-1133">Transmembrane helix</keyword>
<proteinExistence type="predicted"/>